<dbReference type="KEGG" id="mgg:MPLG2_1596"/>
<dbReference type="PRINTS" id="PR00400">
    <property type="entry name" value="TETREPRESSOR"/>
</dbReference>
<evidence type="ECO:0000259" key="5">
    <source>
        <dbReference type="Pfam" id="PF02909"/>
    </source>
</evidence>
<dbReference type="AlphaFoldDB" id="A0A2N9JES6"/>
<dbReference type="GO" id="GO:0046677">
    <property type="term" value="P:response to antibiotic"/>
    <property type="evidence" value="ECO:0007669"/>
    <property type="project" value="InterPro"/>
</dbReference>
<sequence>MTARAVAAQLGVRPSALYHHLPDMATLLDQMATAMRRDLVLQPVTGWRELLLETGRVLRRALLAHRDGGRLFAGRRLPDPSLLTAMEEPLRSLVEAGFSLEQAVTALQAVLDLTIGFVIEEQHRASGESGEYDPELRRLLSCGAIPADGGRQRAPVRAARSAFRERVGSCGRRCRDSPALSLAVRGGRDPGAALSINSIDTCFHRSTHPQHPSAVGEAARAKSQPGGRVAA</sequence>
<dbReference type="InterPro" id="IPR036271">
    <property type="entry name" value="Tet_transcr_reg_TetR-rel_C_sf"/>
</dbReference>
<keyword evidence="1" id="KW-0678">Repressor</keyword>
<dbReference type="RefSeq" id="WP_408632052.1">
    <property type="nucleotide sequence ID" value="NZ_LT985188.1"/>
</dbReference>
<dbReference type="SUPFAM" id="SSF48498">
    <property type="entry name" value="Tetracyclin repressor-like, C-terminal domain"/>
    <property type="match status" value="1"/>
</dbReference>
<evidence type="ECO:0000256" key="2">
    <source>
        <dbReference type="ARBA" id="ARBA00023015"/>
    </source>
</evidence>
<reference evidence="6 7" key="1">
    <citation type="submission" date="2018-02" db="EMBL/GenBank/DDBJ databases">
        <authorList>
            <person name="Cohen D.B."/>
            <person name="Kent A.D."/>
        </authorList>
    </citation>
    <scope>NUCLEOTIDE SEQUENCE [LARGE SCALE GENOMIC DNA]</scope>
    <source>
        <strain evidence="6">1</strain>
    </source>
</reference>
<evidence type="ECO:0000313" key="6">
    <source>
        <dbReference type="EMBL" id="SPD86632.1"/>
    </source>
</evidence>
<dbReference type="InterPro" id="IPR004111">
    <property type="entry name" value="Repressor_TetR_C"/>
</dbReference>
<evidence type="ECO:0000313" key="7">
    <source>
        <dbReference type="Proteomes" id="UP000238164"/>
    </source>
</evidence>
<keyword evidence="3" id="KW-0804">Transcription</keyword>
<accession>A0A2N9JES6</accession>
<feature type="region of interest" description="Disordered" evidence="4">
    <location>
        <begin position="205"/>
        <end position="231"/>
    </location>
</feature>
<dbReference type="EMBL" id="LT985188">
    <property type="protein sequence ID" value="SPD86632.1"/>
    <property type="molecule type" value="Genomic_DNA"/>
</dbReference>
<name>A0A2N9JES6_9ACTN</name>
<proteinExistence type="predicted"/>
<dbReference type="GO" id="GO:0045892">
    <property type="term" value="P:negative regulation of DNA-templated transcription"/>
    <property type="evidence" value="ECO:0007669"/>
    <property type="project" value="InterPro"/>
</dbReference>
<dbReference type="InterPro" id="IPR003012">
    <property type="entry name" value="Tet_transcr_reg_TetR"/>
</dbReference>
<keyword evidence="2" id="KW-0805">Transcription regulation</keyword>
<evidence type="ECO:0000256" key="1">
    <source>
        <dbReference type="ARBA" id="ARBA00022491"/>
    </source>
</evidence>
<organism evidence="6 7">
    <name type="scientific">Micropruina glycogenica</name>
    <dbReference type="NCBI Taxonomy" id="75385"/>
    <lineage>
        <taxon>Bacteria</taxon>
        <taxon>Bacillati</taxon>
        <taxon>Actinomycetota</taxon>
        <taxon>Actinomycetes</taxon>
        <taxon>Propionibacteriales</taxon>
        <taxon>Nocardioidaceae</taxon>
        <taxon>Micropruina</taxon>
    </lineage>
</organism>
<evidence type="ECO:0000256" key="3">
    <source>
        <dbReference type="ARBA" id="ARBA00023163"/>
    </source>
</evidence>
<feature type="domain" description="Tetracycline repressor TetR C-terminal" evidence="5">
    <location>
        <begin position="46"/>
        <end position="131"/>
    </location>
</feature>
<keyword evidence="7" id="KW-1185">Reference proteome</keyword>
<dbReference type="Proteomes" id="UP000238164">
    <property type="component" value="Chromosome 1"/>
</dbReference>
<dbReference type="Gene3D" id="1.10.10.60">
    <property type="entry name" value="Homeodomain-like"/>
    <property type="match status" value="1"/>
</dbReference>
<evidence type="ECO:0000256" key="4">
    <source>
        <dbReference type="SAM" id="MobiDB-lite"/>
    </source>
</evidence>
<protein>
    <recommendedName>
        <fullName evidence="5">Tetracycline repressor TetR C-terminal domain-containing protein</fullName>
    </recommendedName>
</protein>
<gene>
    <name evidence="6" type="ORF">MPLG2_1596</name>
</gene>
<dbReference type="Pfam" id="PF02909">
    <property type="entry name" value="TetR_C_1"/>
    <property type="match status" value="1"/>
</dbReference>
<dbReference type="Gene3D" id="1.10.357.10">
    <property type="entry name" value="Tetracycline Repressor, domain 2"/>
    <property type="match status" value="1"/>
</dbReference>